<evidence type="ECO:0000256" key="1">
    <source>
        <dbReference type="SAM" id="MobiDB-lite"/>
    </source>
</evidence>
<reference evidence="2" key="1">
    <citation type="submission" date="2021-01" db="EMBL/GenBank/DDBJ databases">
        <title>Whole genome shotgun sequence of Rhizocola hellebori NBRC 109834.</title>
        <authorList>
            <person name="Komaki H."/>
            <person name="Tamura T."/>
        </authorList>
    </citation>
    <scope>NUCLEOTIDE SEQUENCE</scope>
    <source>
        <strain evidence="2">NBRC 109834</strain>
    </source>
</reference>
<dbReference type="AlphaFoldDB" id="A0A8J3QIF3"/>
<name>A0A8J3QIF3_9ACTN</name>
<proteinExistence type="predicted"/>
<evidence type="ECO:0000313" key="3">
    <source>
        <dbReference type="Proteomes" id="UP000612899"/>
    </source>
</evidence>
<dbReference type="Proteomes" id="UP000612899">
    <property type="component" value="Unassembled WGS sequence"/>
</dbReference>
<comment type="caution">
    <text evidence="2">The sequence shown here is derived from an EMBL/GenBank/DDBJ whole genome shotgun (WGS) entry which is preliminary data.</text>
</comment>
<feature type="region of interest" description="Disordered" evidence="1">
    <location>
        <begin position="35"/>
        <end position="58"/>
    </location>
</feature>
<dbReference type="EMBL" id="BONY01000154">
    <property type="protein sequence ID" value="GIH11684.1"/>
    <property type="molecule type" value="Genomic_DNA"/>
</dbReference>
<gene>
    <name evidence="2" type="ORF">Rhe02_97510</name>
</gene>
<evidence type="ECO:0008006" key="4">
    <source>
        <dbReference type="Google" id="ProtNLM"/>
    </source>
</evidence>
<protein>
    <recommendedName>
        <fullName evidence="4">Secreted protein</fullName>
    </recommendedName>
</protein>
<keyword evidence="3" id="KW-1185">Reference proteome</keyword>
<dbReference type="RefSeq" id="WP_203915409.1">
    <property type="nucleotide sequence ID" value="NZ_BONY01000154.1"/>
</dbReference>
<evidence type="ECO:0000313" key="2">
    <source>
        <dbReference type="EMBL" id="GIH11684.1"/>
    </source>
</evidence>
<sequence>MPEQRRLALFVGGLVVALIAGFGLGKLINPTSPTANAQTGAPAPQMTGMDGHNHTGAQATAGSEVGGLAISSLGYTLVPNQAAKTFVINGPDGKPVTTFATVHEKPLHLILVRRDLTGYQHLHPSMAADGTWTMPAGPTSAGLWRAFADFTALTAAGAQVPLTLGFDLTVNGNYQQQPLPAAVRESTVDGKTVSYEGTPVVGATSPMLFKVSAGPLEPYLGSFGHLVVLREGDLGYVHVHPEPQLSGGAVKFWLSAPSPGSYRMFFDFSVGGKVSTAEFTLKVA</sequence>
<accession>A0A8J3QIF3</accession>
<organism evidence="2 3">
    <name type="scientific">Rhizocola hellebori</name>
    <dbReference type="NCBI Taxonomy" id="1392758"/>
    <lineage>
        <taxon>Bacteria</taxon>
        <taxon>Bacillati</taxon>
        <taxon>Actinomycetota</taxon>
        <taxon>Actinomycetes</taxon>
        <taxon>Micromonosporales</taxon>
        <taxon>Micromonosporaceae</taxon>
        <taxon>Rhizocola</taxon>
    </lineage>
</organism>